<dbReference type="EMBL" id="ML208436">
    <property type="protein sequence ID" value="TFK65457.1"/>
    <property type="molecule type" value="Genomic_DNA"/>
</dbReference>
<sequence>MTDSNPPGPPLLNEDHPSFDSDPIRPSHIEGHSPADSNPPRTVLPNEGHPPPFSDGLNSGPLAVQPEDDVPRQLDEALTFILGWVKDIRNMKTDTLSPEIRARIQKRIQDVLTALLSASRVGAELSGIAHTWDASALRQMRCPACEGPYKRPLKLRCKHLFCEECIADAFEQQFKENASHKFSTDILSKTDAEKFLNTLSVYDKACVELLLRFFGAWRGAAFMEDIMKYHCPSCLEKVVSRPELVDFIVPEGYGATVLNNLFLDPKNFA</sequence>
<evidence type="ECO:0000313" key="2">
    <source>
        <dbReference type="Proteomes" id="UP000308600"/>
    </source>
</evidence>
<keyword evidence="2" id="KW-1185">Reference proteome</keyword>
<evidence type="ECO:0000313" key="1">
    <source>
        <dbReference type="EMBL" id="TFK65457.1"/>
    </source>
</evidence>
<organism evidence="1 2">
    <name type="scientific">Pluteus cervinus</name>
    <dbReference type="NCBI Taxonomy" id="181527"/>
    <lineage>
        <taxon>Eukaryota</taxon>
        <taxon>Fungi</taxon>
        <taxon>Dikarya</taxon>
        <taxon>Basidiomycota</taxon>
        <taxon>Agaricomycotina</taxon>
        <taxon>Agaricomycetes</taxon>
        <taxon>Agaricomycetidae</taxon>
        <taxon>Agaricales</taxon>
        <taxon>Pluteineae</taxon>
        <taxon>Pluteaceae</taxon>
        <taxon>Pluteus</taxon>
    </lineage>
</organism>
<proteinExistence type="predicted"/>
<protein>
    <submittedName>
        <fullName evidence="1">Uncharacterized protein</fullName>
    </submittedName>
</protein>
<reference evidence="1 2" key="1">
    <citation type="journal article" date="2019" name="Nat. Ecol. Evol.">
        <title>Megaphylogeny resolves global patterns of mushroom evolution.</title>
        <authorList>
            <person name="Varga T."/>
            <person name="Krizsan K."/>
            <person name="Foldi C."/>
            <person name="Dima B."/>
            <person name="Sanchez-Garcia M."/>
            <person name="Sanchez-Ramirez S."/>
            <person name="Szollosi G.J."/>
            <person name="Szarkandi J.G."/>
            <person name="Papp V."/>
            <person name="Albert L."/>
            <person name="Andreopoulos W."/>
            <person name="Angelini C."/>
            <person name="Antonin V."/>
            <person name="Barry K.W."/>
            <person name="Bougher N.L."/>
            <person name="Buchanan P."/>
            <person name="Buyck B."/>
            <person name="Bense V."/>
            <person name="Catcheside P."/>
            <person name="Chovatia M."/>
            <person name="Cooper J."/>
            <person name="Damon W."/>
            <person name="Desjardin D."/>
            <person name="Finy P."/>
            <person name="Geml J."/>
            <person name="Haridas S."/>
            <person name="Hughes K."/>
            <person name="Justo A."/>
            <person name="Karasinski D."/>
            <person name="Kautmanova I."/>
            <person name="Kiss B."/>
            <person name="Kocsube S."/>
            <person name="Kotiranta H."/>
            <person name="LaButti K.M."/>
            <person name="Lechner B.E."/>
            <person name="Liimatainen K."/>
            <person name="Lipzen A."/>
            <person name="Lukacs Z."/>
            <person name="Mihaltcheva S."/>
            <person name="Morgado L.N."/>
            <person name="Niskanen T."/>
            <person name="Noordeloos M.E."/>
            <person name="Ohm R.A."/>
            <person name="Ortiz-Santana B."/>
            <person name="Ovrebo C."/>
            <person name="Racz N."/>
            <person name="Riley R."/>
            <person name="Savchenko A."/>
            <person name="Shiryaev A."/>
            <person name="Soop K."/>
            <person name="Spirin V."/>
            <person name="Szebenyi C."/>
            <person name="Tomsovsky M."/>
            <person name="Tulloss R.E."/>
            <person name="Uehling J."/>
            <person name="Grigoriev I.V."/>
            <person name="Vagvolgyi C."/>
            <person name="Papp T."/>
            <person name="Martin F.M."/>
            <person name="Miettinen O."/>
            <person name="Hibbett D.S."/>
            <person name="Nagy L.G."/>
        </authorList>
    </citation>
    <scope>NUCLEOTIDE SEQUENCE [LARGE SCALE GENOMIC DNA]</scope>
    <source>
        <strain evidence="1 2">NL-1719</strain>
    </source>
</reference>
<accession>A0ACD3AIP6</accession>
<name>A0ACD3AIP6_9AGAR</name>
<dbReference type="Proteomes" id="UP000308600">
    <property type="component" value="Unassembled WGS sequence"/>
</dbReference>
<gene>
    <name evidence="1" type="ORF">BDN72DRAFT_860619</name>
</gene>